<evidence type="ECO:0000313" key="2">
    <source>
        <dbReference type="Proteomes" id="UP001230220"/>
    </source>
</evidence>
<name>A0ABU0E1L1_9FIRM</name>
<comment type="caution">
    <text evidence="1">The sequence shown here is derived from an EMBL/GenBank/DDBJ whole genome shotgun (WGS) entry which is preliminary data.</text>
</comment>
<dbReference type="NCBIfam" id="TIGR00099">
    <property type="entry name" value="Cof-subfamily"/>
    <property type="match status" value="1"/>
</dbReference>
<protein>
    <submittedName>
        <fullName evidence="1">Cof subfamily protein (Haloacid dehalogenase superfamily)</fullName>
    </submittedName>
</protein>
<evidence type="ECO:0000313" key="1">
    <source>
        <dbReference type="EMBL" id="MDQ0360779.1"/>
    </source>
</evidence>
<accession>A0ABU0E1L1</accession>
<proteinExistence type="predicted"/>
<dbReference type="Gene3D" id="3.30.1240.10">
    <property type="match status" value="1"/>
</dbReference>
<dbReference type="NCBIfam" id="TIGR01484">
    <property type="entry name" value="HAD-SF-IIB"/>
    <property type="match status" value="1"/>
</dbReference>
<dbReference type="RefSeq" id="WP_307406934.1">
    <property type="nucleotide sequence ID" value="NZ_JAUSUR010000002.1"/>
</dbReference>
<dbReference type="PANTHER" id="PTHR10000">
    <property type="entry name" value="PHOSPHOSERINE PHOSPHATASE"/>
    <property type="match status" value="1"/>
</dbReference>
<dbReference type="InterPro" id="IPR036412">
    <property type="entry name" value="HAD-like_sf"/>
</dbReference>
<keyword evidence="2" id="KW-1185">Reference proteome</keyword>
<dbReference type="InterPro" id="IPR023214">
    <property type="entry name" value="HAD_sf"/>
</dbReference>
<dbReference type="SUPFAM" id="SSF56784">
    <property type="entry name" value="HAD-like"/>
    <property type="match status" value="1"/>
</dbReference>
<gene>
    <name evidence="1" type="ORF">J2S15_001524</name>
</gene>
<dbReference type="Gene3D" id="3.40.50.1000">
    <property type="entry name" value="HAD superfamily/HAD-like"/>
    <property type="match status" value="1"/>
</dbReference>
<dbReference type="InterPro" id="IPR006379">
    <property type="entry name" value="HAD-SF_hydro_IIB"/>
</dbReference>
<dbReference type="SFLD" id="SFLDS00003">
    <property type="entry name" value="Haloacid_Dehalogenase"/>
    <property type="match status" value="1"/>
</dbReference>
<dbReference type="EMBL" id="JAUSUR010000002">
    <property type="protein sequence ID" value="MDQ0360779.1"/>
    <property type="molecule type" value="Genomic_DNA"/>
</dbReference>
<dbReference type="Pfam" id="PF08282">
    <property type="entry name" value="Hydrolase_3"/>
    <property type="match status" value="1"/>
</dbReference>
<dbReference type="PANTHER" id="PTHR10000:SF8">
    <property type="entry name" value="HAD SUPERFAMILY HYDROLASE-LIKE, TYPE 3"/>
    <property type="match status" value="1"/>
</dbReference>
<sequence>MKTLYVSDLDGTLLNSDEVLSSYTRKTINELVEEKGMIFSYATARSFITASKATKGLDAKLPLIVYNGSIIVENETKKILMSNFFKKIEVEEIKSLLIAAGVHPIVYSFINDKEYYRYIRKDITEGAVKYLNTRQGDIRDNPAETEKELYDGNIFYFTCIDKEEQLKLLYEKLKDNYYCVFHKDIYTHEHWLEIMPKTVSKANAIKQLKEYLGCDYVVAFGDAKNDIEMFEYVDECYAVSNATSELKKIATGIIDSNNEDGVAKWLYQRFHKLK</sequence>
<dbReference type="SFLD" id="SFLDG01140">
    <property type="entry name" value="C2.B:_Phosphomannomutase_and_P"/>
    <property type="match status" value="1"/>
</dbReference>
<dbReference type="InterPro" id="IPR000150">
    <property type="entry name" value="Cof"/>
</dbReference>
<organism evidence="1 2">
    <name type="scientific">Breznakia pachnodae</name>
    <dbReference type="NCBI Taxonomy" id="265178"/>
    <lineage>
        <taxon>Bacteria</taxon>
        <taxon>Bacillati</taxon>
        <taxon>Bacillota</taxon>
        <taxon>Erysipelotrichia</taxon>
        <taxon>Erysipelotrichales</taxon>
        <taxon>Erysipelotrichaceae</taxon>
        <taxon>Breznakia</taxon>
    </lineage>
</organism>
<dbReference type="Proteomes" id="UP001230220">
    <property type="component" value="Unassembled WGS sequence"/>
</dbReference>
<reference evidence="1 2" key="1">
    <citation type="submission" date="2023-07" db="EMBL/GenBank/DDBJ databases">
        <title>Genomic Encyclopedia of Type Strains, Phase IV (KMG-IV): sequencing the most valuable type-strain genomes for metagenomic binning, comparative biology and taxonomic classification.</title>
        <authorList>
            <person name="Goeker M."/>
        </authorList>
    </citation>
    <scope>NUCLEOTIDE SEQUENCE [LARGE SCALE GENOMIC DNA]</scope>
    <source>
        <strain evidence="1 2">DSM 16784</strain>
    </source>
</reference>